<dbReference type="EMBL" id="MORL01000002">
    <property type="protein sequence ID" value="OIN60409.1"/>
    <property type="molecule type" value="Genomic_DNA"/>
</dbReference>
<accession>A0A1S2VNR9</accession>
<dbReference type="Gene3D" id="2.130.10.10">
    <property type="entry name" value="YVTN repeat-like/Quinoprotein amine dehydrogenase"/>
    <property type="match status" value="1"/>
</dbReference>
<protein>
    <recommendedName>
        <fullName evidence="3">Exo-alpha-sialidase</fullName>
    </recommendedName>
</protein>
<keyword evidence="2" id="KW-1185">Reference proteome</keyword>
<name>A0A1S2VNR9_9BACT</name>
<evidence type="ECO:0000313" key="1">
    <source>
        <dbReference type="EMBL" id="OIN60409.1"/>
    </source>
</evidence>
<dbReference type="PROSITE" id="PS51257">
    <property type="entry name" value="PROKAR_LIPOPROTEIN"/>
    <property type="match status" value="1"/>
</dbReference>
<proteinExistence type="predicted"/>
<comment type="caution">
    <text evidence="1">The sequence shown here is derived from an EMBL/GenBank/DDBJ whole genome shotgun (WGS) entry which is preliminary data.</text>
</comment>
<organism evidence="1 2">
    <name type="scientific">Arsenicibacter rosenii</name>
    <dbReference type="NCBI Taxonomy" id="1750698"/>
    <lineage>
        <taxon>Bacteria</taxon>
        <taxon>Pseudomonadati</taxon>
        <taxon>Bacteroidota</taxon>
        <taxon>Cytophagia</taxon>
        <taxon>Cytophagales</taxon>
        <taxon>Spirosomataceae</taxon>
        <taxon>Arsenicibacter</taxon>
    </lineage>
</organism>
<dbReference type="SUPFAM" id="SSF110296">
    <property type="entry name" value="Oligoxyloglucan reducing end-specific cellobiohydrolase"/>
    <property type="match status" value="1"/>
</dbReference>
<gene>
    <name evidence="1" type="ORF">BLX24_06190</name>
</gene>
<evidence type="ECO:0008006" key="3">
    <source>
        <dbReference type="Google" id="ProtNLM"/>
    </source>
</evidence>
<evidence type="ECO:0000313" key="2">
    <source>
        <dbReference type="Proteomes" id="UP000181790"/>
    </source>
</evidence>
<dbReference type="AlphaFoldDB" id="A0A1S2VNR9"/>
<dbReference type="Proteomes" id="UP000181790">
    <property type="component" value="Unassembled WGS sequence"/>
</dbReference>
<dbReference type="InterPro" id="IPR015943">
    <property type="entry name" value="WD40/YVTN_repeat-like_dom_sf"/>
</dbReference>
<reference evidence="1 2" key="1">
    <citation type="submission" date="2016-10" db="EMBL/GenBank/DDBJ databases">
        <title>Arsenicibacter rosenii gen. nov., sp. nov., an efficient arsenic-methylating bacterium isolated from an arsenic-contaminated paddy soil.</title>
        <authorList>
            <person name="Huang K."/>
        </authorList>
    </citation>
    <scope>NUCLEOTIDE SEQUENCE [LARGE SCALE GENOMIC DNA]</scope>
    <source>
        <strain evidence="1 2">SM-1</strain>
    </source>
</reference>
<dbReference type="RefSeq" id="WP_071502203.1">
    <property type="nucleotide sequence ID" value="NZ_MORL01000002.1"/>
</dbReference>
<sequence length="242" mass="27552">MYRFFCYAMLFLAFSCQKPDPDTISPEYPDWYTIKAPVDEEIFGVWGDYDNTLLISTITSVFRSTDQGKNWQKVAQPTASVFGFLMYRDTLFAFDGLLTRNGLAQSLTNASRFSTDDGVTWQPYRRYNPDLDAFEKASPSPLAVNPVRSTSGTEYAINRVYLDPPTQATRRFETPGIIAQTNRRIDLPQLHQLRSLYLDRQQRLYIAGTDAVCGRGHAGENFFFCNSKSGRGVVYISKRPQP</sequence>